<dbReference type="OrthoDB" id="5911931at2759"/>
<evidence type="ECO:0000313" key="3">
    <source>
        <dbReference type="EMBL" id="CAI5440677.1"/>
    </source>
</evidence>
<sequence>MNFYVIFALIFCGGVQAYDRTRCWTSGNNKPAQWWSQGEVITRGKYYYECRMGQLEPLGCLSPQDQQVPIGNTFRQDDYEFICRLGSDGYLEFGYNACVGSDGRTYQKGETWTDAKNMYYYRCRDDGRVVKAIIEGCIAHDKQKRVPLGESDDYQGYTYKCQQKSTGIVQMCSVGCVHEGRRYSVGEQYRDGDYVFYCKIKAGKCSKQCIGCVVEGKNVFDGQRFKRDGTTYQCEIRPSAHRIRAVGCAITENGRDINKVIGCRWYENNYDWKIEKTCEASGTDSAQVKVVGCIYKYKGFDRIFLEPGKYTIWNLPKSKESVGLSCRKTADSAEMTIFDVSKLEQNTSGLQYDMPRGK</sequence>
<evidence type="ECO:0000313" key="4">
    <source>
        <dbReference type="Proteomes" id="UP001152747"/>
    </source>
</evidence>
<dbReference type="InterPro" id="IPR040282">
    <property type="entry name" value="Mig-18-like"/>
</dbReference>
<feature type="domain" description="Abnormal cell migration protein 18-like fibronectin type I" evidence="2">
    <location>
        <begin position="174"/>
        <end position="241"/>
    </location>
</feature>
<evidence type="ECO:0000259" key="2">
    <source>
        <dbReference type="Pfam" id="PF23003"/>
    </source>
</evidence>
<feature type="chain" id="PRO_5040182889" description="Abnormal cell migration protein 18-like fibronectin type I domain-containing protein" evidence="1">
    <location>
        <begin position="18"/>
        <end position="358"/>
    </location>
</feature>
<dbReference type="PANTHER" id="PTHR35572">
    <property type="entry name" value="PROTEIN CBG04538-RELATED"/>
    <property type="match status" value="1"/>
</dbReference>
<dbReference type="InterPro" id="IPR055119">
    <property type="entry name" value="Mig18_Fn1"/>
</dbReference>
<evidence type="ECO:0000256" key="1">
    <source>
        <dbReference type="SAM" id="SignalP"/>
    </source>
</evidence>
<keyword evidence="4" id="KW-1185">Reference proteome</keyword>
<comment type="caution">
    <text evidence="3">The sequence shown here is derived from an EMBL/GenBank/DDBJ whole genome shotgun (WGS) entry which is preliminary data.</text>
</comment>
<proteinExistence type="predicted"/>
<organism evidence="3 4">
    <name type="scientific">Caenorhabditis angaria</name>
    <dbReference type="NCBI Taxonomy" id="860376"/>
    <lineage>
        <taxon>Eukaryota</taxon>
        <taxon>Metazoa</taxon>
        <taxon>Ecdysozoa</taxon>
        <taxon>Nematoda</taxon>
        <taxon>Chromadorea</taxon>
        <taxon>Rhabditida</taxon>
        <taxon>Rhabditina</taxon>
        <taxon>Rhabditomorpha</taxon>
        <taxon>Rhabditoidea</taxon>
        <taxon>Rhabditidae</taxon>
        <taxon>Peloderinae</taxon>
        <taxon>Caenorhabditis</taxon>
    </lineage>
</organism>
<feature type="domain" description="Abnormal cell migration protein 18-like fibronectin type I" evidence="2">
    <location>
        <begin position="97"/>
        <end position="167"/>
    </location>
</feature>
<protein>
    <recommendedName>
        <fullName evidence="2">Abnormal cell migration protein 18-like fibronectin type I domain-containing protein</fullName>
    </recommendedName>
</protein>
<keyword evidence="1" id="KW-0732">Signal</keyword>
<dbReference type="Pfam" id="PF23003">
    <property type="entry name" value="Fn1_2"/>
    <property type="match status" value="3"/>
</dbReference>
<dbReference type="Proteomes" id="UP001152747">
    <property type="component" value="Unassembled WGS sequence"/>
</dbReference>
<dbReference type="EMBL" id="CANHGI010000002">
    <property type="protein sequence ID" value="CAI5440677.1"/>
    <property type="molecule type" value="Genomic_DNA"/>
</dbReference>
<accession>A0A9P1MV04</accession>
<gene>
    <name evidence="3" type="ORF">CAMP_LOCUS3314</name>
</gene>
<dbReference type="AlphaFoldDB" id="A0A9P1MV04"/>
<reference evidence="3" key="1">
    <citation type="submission" date="2022-11" db="EMBL/GenBank/DDBJ databases">
        <authorList>
            <person name="Kikuchi T."/>
        </authorList>
    </citation>
    <scope>NUCLEOTIDE SEQUENCE</scope>
    <source>
        <strain evidence="3">PS1010</strain>
    </source>
</reference>
<dbReference type="PANTHER" id="PTHR35572:SF4">
    <property type="entry name" value="PROTEIN CBG15747"/>
    <property type="match status" value="1"/>
</dbReference>
<name>A0A9P1MV04_9PELO</name>
<feature type="domain" description="Abnormal cell migration protein 18-like fibronectin type I" evidence="2">
    <location>
        <begin position="36"/>
        <end position="89"/>
    </location>
</feature>
<feature type="signal peptide" evidence="1">
    <location>
        <begin position="1"/>
        <end position="17"/>
    </location>
</feature>